<evidence type="ECO:0000256" key="4">
    <source>
        <dbReference type="ARBA" id="ARBA00020399"/>
    </source>
</evidence>
<dbReference type="InterPro" id="IPR017961">
    <property type="entry name" value="DNA_pol_Y-fam_little_finger"/>
</dbReference>
<feature type="region of interest" description="Disordered" evidence="16">
    <location>
        <begin position="718"/>
        <end position="771"/>
    </location>
</feature>
<sequence>MDDKPIVARSSSDAFWSSLGDSELVDFVNALSQRKREDNDEEQKGQEKDEEKNDAEDEIDLTLPDEVWNNSFTENKNMGGVGDDILGSLTLAQKPNVSPEEVSQEVARKVSQEASQQAPDDPEDLNHEEPEFGDMSHYFKNKRFMQQKADEDYVEWLSKRNGGKNPNLAIFEGCIIYVNGRTDPDIEQLHKMIIVHGGTFLAFLGSKGSATHIIASNLTPRKRIEFRNYKVVKPEWIVESIRENRRLPWSDYQLIDNDYGQAKIGFARENERTDVALNAKHPGFLEQFFSRSRLHHLSTWKADLRAEHLQRALEESKTRPKRVYSKRAILHIDFDCFFAAASSLKQLPNAEDFRSKPICVTHGGAHADVASCNYVARKMGAKNGMWLEKAQQMCSGQLICLEYDFDEYERISKLFYDCLLATKPHSLLPVSVDEALLDVSNIAEEHDLEEFMSDLRQKIWLATHCTVSAGCAPNVLLAKLALRNSKPDGQLSILNYSEDEILKFLNPVDIRDLPGVGYSVQKKLMDEFNASKFTLANLRNVDRQKLVDMLGVKTGATLAEYSRGLDSTSIDIASNPDEFTRKSISIDVNWGIRFDTIVEVETFLVECAKVLSERLLKAKMFGSQLTMKLAKRSENAPIAPPKHMGMGMCDFVSKSARLGISSREPGILSSEAKSLYRILGVPPAELRGIALQVTRLVSEGDNRENQNQMRLPFQKAKEPQFPGLSSDLNPNPIPAKRQLEPRNAPKKVTPADIKKRIKDFMSKPRPRTTAIEEPDLNVDQINWDVFNELPKEIQIELQTEFERRGLVAKSTPFSTPKKRKVQSRKTPSPSKDGGQQQLPESLGGTPRKAVLESPLKKCGSPSKSPFKAASSTPNRGKSISPEKLRLNDTTIDMAILQELPSSIRNDIVNQAEAEKEMKTTEMTPMQLKEELVELPRQKMQSYFRALNIPSLQNQWQFSKVKSLLQAWISAGIGDFDSSLSGSYGPLQEDSVVVSAYLSELLWEHNDITRVISLVEHMEICILDKKNRPGYDEWKELVSTLDQMLKEYLISNGSKVKYIF</sequence>
<evidence type="ECO:0000256" key="9">
    <source>
        <dbReference type="ARBA" id="ARBA00022763"/>
    </source>
</evidence>
<dbReference type="InterPro" id="IPR036775">
    <property type="entry name" value="DNA_pol_Y-fam_lit_finger_sf"/>
</dbReference>
<evidence type="ECO:0000256" key="3">
    <source>
        <dbReference type="ARBA" id="ARBA00010945"/>
    </source>
</evidence>
<dbReference type="AlphaFoldDB" id="W6MK14"/>
<evidence type="ECO:0000256" key="10">
    <source>
        <dbReference type="ARBA" id="ARBA00022842"/>
    </source>
</evidence>
<dbReference type="Pfam" id="PF21999">
    <property type="entry name" value="IMS_HHH_1"/>
    <property type="match status" value="1"/>
</dbReference>
<comment type="subcellular location">
    <subcellularLocation>
        <location evidence="2">Nucleus</location>
    </subcellularLocation>
</comment>
<dbReference type="Gene3D" id="3.40.50.10190">
    <property type="entry name" value="BRCT domain"/>
    <property type="match status" value="1"/>
</dbReference>
<evidence type="ECO:0000256" key="8">
    <source>
        <dbReference type="ARBA" id="ARBA00022723"/>
    </source>
</evidence>
<proteinExistence type="inferred from homology"/>
<feature type="compositionally biased region" description="Basic and acidic residues" evidence="16">
    <location>
        <begin position="34"/>
        <end position="51"/>
    </location>
</feature>
<comment type="similarity">
    <text evidence="3">Belongs to the DNA polymerase type-Y family.</text>
</comment>
<feature type="domain" description="BRCT" evidence="17">
    <location>
        <begin position="166"/>
        <end position="254"/>
    </location>
</feature>
<dbReference type="InterPro" id="IPR001357">
    <property type="entry name" value="BRCT_dom"/>
</dbReference>
<dbReference type="GO" id="GO:0070987">
    <property type="term" value="P:error-free translesion synthesis"/>
    <property type="evidence" value="ECO:0007669"/>
    <property type="project" value="UniProtKB-ARBA"/>
</dbReference>
<dbReference type="InterPro" id="IPR036420">
    <property type="entry name" value="BRCT_dom_sf"/>
</dbReference>
<evidence type="ECO:0000259" key="18">
    <source>
        <dbReference type="PROSITE" id="PS50173"/>
    </source>
</evidence>
<evidence type="ECO:0000256" key="6">
    <source>
        <dbReference type="ARBA" id="ARBA00022679"/>
    </source>
</evidence>
<accession>W6MK14</accession>
<organism evidence="19 20">
    <name type="scientific">Kuraishia capsulata CBS 1993</name>
    <dbReference type="NCBI Taxonomy" id="1382522"/>
    <lineage>
        <taxon>Eukaryota</taxon>
        <taxon>Fungi</taxon>
        <taxon>Dikarya</taxon>
        <taxon>Ascomycota</taxon>
        <taxon>Saccharomycotina</taxon>
        <taxon>Pichiomycetes</taxon>
        <taxon>Pichiales</taxon>
        <taxon>Pichiaceae</taxon>
        <taxon>Kuraishia</taxon>
    </lineage>
</organism>
<keyword evidence="11" id="KW-0238">DNA-binding</keyword>
<dbReference type="SUPFAM" id="SSF56672">
    <property type="entry name" value="DNA/RNA polymerases"/>
    <property type="match status" value="1"/>
</dbReference>
<dbReference type="InterPro" id="IPR043502">
    <property type="entry name" value="DNA/RNA_pol_sf"/>
</dbReference>
<dbReference type="InterPro" id="IPR053848">
    <property type="entry name" value="IMS_HHH_1"/>
</dbReference>
<dbReference type="InterPro" id="IPR001126">
    <property type="entry name" value="UmuC"/>
</dbReference>
<evidence type="ECO:0000256" key="7">
    <source>
        <dbReference type="ARBA" id="ARBA00022695"/>
    </source>
</evidence>
<dbReference type="Gene3D" id="3.30.70.270">
    <property type="match status" value="1"/>
</dbReference>
<evidence type="ECO:0000313" key="20">
    <source>
        <dbReference type="Proteomes" id="UP000019384"/>
    </source>
</evidence>
<feature type="domain" description="UmuC" evidence="18">
    <location>
        <begin position="329"/>
        <end position="517"/>
    </location>
</feature>
<keyword evidence="8" id="KW-0479">Metal-binding</keyword>
<evidence type="ECO:0000259" key="17">
    <source>
        <dbReference type="PROSITE" id="PS50172"/>
    </source>
</evidence>
<evidence type="ECO:0000256" key="11">
    <source>
        <dbReference type="ARBA" id="ARBA00023125"/>
    </source>
</evidence>
<comment type="function">
    <text evidence="14">Deoxycytidyl transferase involved in DNA repair. Transfers a dCMP residue from dCTP to the 3'-end of a DNA primer in a template-dependent reaction. May assist in the first step in the bypass of abasic lesions by the insertion of a nucleotide opposite the lesion. Required for normal induction of mutations by physical and chemical agents. Involved in mitochondrial DNA mutagenesis.</text>
</comment>
<feature type="region of interest" description="Disordered" evidence="16">
    <location>
        <begin position="808"/>
        <end position="884"/>
    </location>
</feature>
<dbReference type="GeneID" id="34518315"/>
<dbReference type="Pfam" id="PF16589">
    <property type="entry name" value="BRCT_2"/>
    <property type="match status" value="1"/>
</dbReference>
<dbReference type="CDD" id="cd17719">
    <property type="entry name" value="BRCT_Rev1"/>
    <property type="match status" value="1"/>
</dbReference>
<dbReference type="FunFam" id="3.40.50.10190:FF:000011">
    <property type="entry name" value="DNA repair protein REV1"/>
    <property type="match status" value="1"/>
</dbReference>
<evidence type="ECO:0000256" key="15">
    <source>
        <dbReference type="ARBA" id="ARBA00081902"/>
    </source>
</evidence>
<dbReference type="Gene3D" id="1.20.58.1280">
    <property type="entry name" value="DNA repair protein Rev1, C-terminal domain"/>
    <property type="match status" value="1"/>
</dbReference>
<dbReference type="PROSITE" id="PS50173">
    <property type="entry name" value="UMUC"/>
    <property type="match status" value="1"/>
</dbReference>
<keyword evidence="9" id="KW-0227">DNA damage</keyword>
<protein>
    <recommendedName>
        <fullName evidence="4">DNA repair protein REV1</fullName>
    </recommendedName>
    <alternativeName>
        <fullName evidence="15">Reversionless protein 1</fullName>
    </alternativeName>
</protein>
<dbReference type="PANTHER" id="PTHR45990">
    <property type="entry name" value="DNA REPAIR PROTEIN REV1"/>
    <property type="match status" value="1"/>
</dbReference>
<dbReference type="SMART" id="SM00292">
    <property type="entry name" value="BRCT"/>
    <property type="match status" value="1"/>
</dbReference>
<dbReference type="GO" id="GO:0006281">
    <property type="term" value="P:DNA repair"/>
    <property type="evidence" value="ECO:0007669"/>
    <property type="project" value="UniProtKB-KW"/>
</dbReference>
<feature type="compositionally biased region" description="Low complexity" evidence="16">
    <location>
        <begin position="860"/>
        <end position="871"/>
    </location>
</feature>
<feature type="compositionally biased region" description="Basic and acidic residues" evidence="16">
    <location>
        <begin position="752"/>
        <end position="762"/>
    </location>
</feature>
<dbReference type="PANTHER" id="PTHR45990:SF1">
    <property type="entry name" value="DNA REPAIR PROTEIN REV1"/>
    <property type="match status" value="1"/>
</dbReference>
<dbReference type="FunFam" id="3.30.1490.100:FF:000001">
    <property type="entry name" value="DNA repair protein REV1"/>
    <property type="match status" value="1"/>
</dbReference>
<dbReference type="InterPro" id="IPR038401">
    <property type="entry name" value="Rev1_C_sf"/>
</dbReference>
<dbReference type="Proteomes" id="UP000019384">
    <property type="component" value="Unassembled WGS sequence"/>
</dbReference>
<dbReference type="STRING" id="1382522.W6MK14"/>
<evidence type="ECO:0000256" key="14">
    <source>
        <dbReference type="ARBA" id="ARBA00058985"/>
    </source>
</evidence>
<dbReference type="Pfam" id="PF00817">
    <property type="entry name" value="IMS"/>
    <property type="match status" value="1"/>
</dbReference>
<keyword evidence="6" id="KW-0808">Transferase</keyword>
<dbReference type="GO" id="GO:0003684">
    <property type="term" value="F:damaged DNA binding"/>
    <property type="evidence" value="ECO:0007669"/>
    <property type="project" value="InterPro"/>
</dbReference>
<evidence type="ECO:0000256" key="1">
    <source>
        <dbReference type="ARBA" id="ARBA00001946"/>
    </source>
</evidence>
<evidence type="ECO:0000256" key="16">
    <source>
        <dbReference type="SAM" id="MobiDB-lite"/>
    </source>
</evidence>
<dbReference type="Gene3D" id="3.30.1490.100">
    <property type="entry name" value="DNA polymerase, Y-family, little finger domain"/>
    <property type="match status" value="1"/>
</dbReference>
<keyword evidence="20" id="KW-1185">Reference proteome</keyword>
<feature type="region of interest" description="Disordered" evidence="16">
    <location>
        <begin position="95"/>
        <end position="128"/>
    </location>
</feature>
<evidence type="ECO:0000256" key="12">
    <source>
        <dbReference type="ARBA" id="ARBA00023204"/>
    </source>
</evidence>
<dbReference type="Gene3D" id="3.40.1170.60">
    <property type="match status" value="1"/>
</dbReference>
<dbReference type="Pfam" id="PF11799">
    <property type="entry name" value="IMS_C"/>
    <property type="match status" value="1"/>
</dbReference>
<dbReference type="GO" id="GO:0042276">
    <property type="term" value="P:error-prone translesion synthesis"/>
    <property type="evidence" value="ECO:0007669"/>
    <property type="project" value="TreeGrafter"/>
</dbReference>
<evidence type="ECO:0000256" key="2">
    <source>
        <dbReference type="ARBA" id="ARBA00004123"/>
    </source>
</evidence>
<dbReference type="GO" id="GO:0046872">
    <property type="term" value="F:metal ion binding"/>
    <property type="evidence" value="ECO:0007669"/>
    <property type="project" value="UniProtKB-KW"/>
</dbReference>
<keyword evidence="5" id="KW-0237">DNA synthesis</keyword>
<reference evidence="19" key="1">
    <citation type="submission" date="2013-12" db="EMBL/GenBank/DDBJ databases">
        <authorList>
            <person name="Genoscope - CEA"/>
        </authorList>
    </citation>
    <scope>NUCLEOTIDE SEQUENCE</scope>
    <source>
        <strain evidence="19">CBS 1993</strain>
    </source>
</reference>
<dbReference type="PROSITE" id="PS50172">
    <property type="entry name" value="BRCT"/>
    <property type="match status" value="1"/>
</dbReference>
<dbReference type="InterPro" id="IPR043128">
    <property type="entry name" value="Rev_trsase/Diguanyl_cyclase"/>
</dbReference>
<keyword evidence="12" id="KW-0234">DNA repair</keyword>
<keyword evidence="13" id="KW-0539">Nucleus</keyword>
<keyword evidence="7" id="KW-0548">Nucleotidyltransferase</keyword>
<evidence type="ECO:0000313" key="19">
    <source>
        <dbReference type="EMBL" id="CDK24912.1"/>
    </source>
</evidence>
<dbReference type="GO" id="GO:0005634">
    <property type="term" value="C:nucleus"/>
    <property type="evidence" value="ECO:0007669"/>
    <property type="project" value="UniProtKB-SubCell"/>
</dbReference>
<dbReference type="Gene3D" id="1.10.150.20">
    <property type="entry name" value="5' to 3' exonuclease, C-terminal subdomain"/>
    <property type="match status" value="1"/>
</dbReference>
<dbReference type="GO" id="GO:0017125">
    <property type="term" value="F:deoxycytidyl transferase activity"/>
    <property type="evidence" value="ECO:0007669"/>
    <property type="project" value="TreeGrafter"/>
</dbReference>
<dbReference type="SUPFAM" id="SSF52113">
    <property type="entry name" value="BRCT domain"/>
    <property type="match status" value="1"/>
</dbReference>
<dbReference type="RefSeq" id="XP_022456927.1">
    <property type="nucleotide sequence ID" value="XM_022605460.1"/>
</dbReference>
<comment type="cofactor">
    <cofactor evidence="1">
        <name>Mg(2+)</name>
        <dbReference type="ChEBI" id="CHEBI:18420"/>
    </cofactor>
</comment>
<feature type="region of interest" description="Disordered" evidence="16">
    <location>
        <begin position="33"/>
        <end position="79"/>
    </location>
</feature>
<keyword evidence="10" id="KW-0460">Magnesium</keyword>
<reference evidence="19" key="2">
    <citation type="submission" date="2014-02" db="EMBL/GenBank/DDBJ databases">
        <title>Complete DNA sequence of /Kuraishia capsulata/ illustrates novel genomic features among budding yeasts (/Saccharomycotina/).</title>
        <authorList>
            <person name="Morales L."/>
            <person name="Noel B."/>
            <person name="Porcel B."/>
            <person name="Marcet-Houben M."/>
            <person name="Hullo M-F."/>
            <person name="Sacerdot C."/>
            <person name="Tekaia F."/>
            <person name="Leh-Louis V."/>
            <person name="Despons L."/>
            <person name="Khanna V."/>
            <person name="Aury J-M."/>
            <person name="Barbe V."/>
            <person name="Couloux A."/>
            <person name="Labadie K."/>
            <person name="Pelletier E."/>
            <person name="Souciet J-L."/>
            <person name="Boekhout T."/>
            <person name="Gabaldon T."/>
            <person name="Wincker P."/>
            <person name="Dujon B."/>
        </authorList>
    </citation>
    <scope>NUCLEOTIDE SEQUENCE</scope>
    <source>
        <strain evidence="19">CBS 1993</strain>
    </source>
</reference>
<dbReference type="GO" id="GO:0003887">
    <property type="term" value="F:DNA-directed DNA polymerase activity"/>
    <property type="evidence" value="ECO:0007669"/>
    <property type="project" value="InterPro"/>
</dbReference>
<evidence type="ECO:0000256" key="13">
    <source>
        <dbReference type="ARBA" id="ARBA00023242"/>
    </source>
</evidence>
<name>W6MK14_9ASCO</name>
<evidence type="ECO:0000256" key="5">
    <source>
        <dbReference type="ARBA" id="ARBA00022634"/>
    </source>
</evidence>
<feature type="compositionally biased region" description="Polar residues" evidence="16">
    <location>
        <begin position="824"/>
        <end position="839"/>
    </location>
</feature>
<gene>
    <name evidence="19" type="ORF">KUCA_T00000879001</name>
</gene>
<dbReference type="OrthoDB" id="427711at2759"/>
<dbReference type="Gene3D" id="6.10.250.1490">
    <property type="match status" value="1"/>
</dbReference>
<dbReference type="HOGENOM" id="CLU_003901_1_0_1"/>
<dbReference type="EMBL" id="HG793125">
    <property type="protein sequence ID" value="CDK24912.1"/>
    <property type="molecule type" value="Genomic_DNA"/>
</dbReference>